<feature type="region of interest" description="Disordered" evidence="1">
    <location>
        <begin position="737"/>
        <end position="757"/>
    </location>
</feature>
<name>A0A1Y1J917_PLAGO</name>
<dbReference type="OMA" id="KDYNHFF"/>
<organism evidence="3 4">
    <name type="scientific">Plasmodium gonderi</name>
    <dbReference type="NCBI Taxonomy" id="77519"/>
    <lineage>
        <taxon>Eukaryota</taxon>
        <taxon>Sar</taxon>
        <taxon>Alveolata</taxon>
        <taxon>Apicomplexa</taxon>
        <taxon>Aconoidasida</taxon>
        <taxon>Haemosporida</taxon>
        <taxon>Plasmodiidae</taxon>
        <taxon>Plasmodium</taxon>
        <taxon>Plasmodium (Plasmodium)</taxon>
    </lineage>
</organism>
<feature type="region of interest" description="Disordered" evidence="1">
    <location>
        <begin position="63"/>
        <end position="82"/>
    </location>
</feature>
<keyword evidence="4" id="KW-1185">Reference proteome</keyword>
<sequence>MKGRNERKANIEQVMNDYLINLSYLYKNSHSLSDNENNENKQRKSSNSKMGYIKQESLLMNQNENGSSASTNDDISSDSGKSRSLHYDEIMNTIFTPKEREIYMNIKKIFKNKKNYADIETNEYLFCYLFILALKNMFYNIILQKKVEHQLEKAHQEILYSASLYCPPTSKTKSSHDEESITHRRRGEKECYPKQGNLNNHVKDHLNGHANDHVNDHANDHANDHVNDHANDHANDHVNDHANDHANDHVNDHVNDHIMNNHVNNQVGDQIRDSGTGEDSSTPLNEAAEDSEKNVTHKTKPGTKKSVEAKKPEEGKKPVEAKKKERDKNLLEDKYEQFGKNYIFHIFEALKKNKFYWIFPLSVVMFGYLYYKMRGKIADYIYNHYMNITKYFTNISVWPSGCEEMMISKDYNHFFYNIQKNNVKTIFFNPSNNTFSYLLSKGAIPKSSNNMMIFNTNKIGSSNLSTHEEKNNMYTIFYNDYIMKFLLKNKVYENVEIKLDDKMLKMSFYEILKKNMFDLVTYTFSLITFFYIYEKNLSASSPFNNSDYSFQKRNKFDSFNEIILNDETKKDIKGTLFFLLYSSMFSENYNLSHNNTILFTGETGTGKSLLAKAIAKELDVEFIHLSGSTFIELYIGNGASKIRNLFKMAKRNKKSVLIFIDEIDSIGLNRSVTNDTGNNQNHEYTQTLNQLLIEIDSLHEYNREQYLIASQKRDQIGFFTHIKKTLMNIIPLERPPLNTDAGSTSPTDNRYPKNGNHPYGNHPYGRHANHTALHQKDGYEILQYYLNNELTLQEVEELFNLKSHRTGKFILLIGATNRYKYLDSALIRSKRFDKIIHFHVPNMFTRRKLFEFYVDKYIGRKNIIGREIIGRKKICGNYNFPEADAHFENTTLNGKDSSLSLPRLRERNESPVLEFTPFRHKFGNYLNALHPRVTDKYELMLKSLQRGDQLNVSTTSSNNSGSPNESKNHVDTFSFAILTTLFNCADIDEIVHSAQMKNFTKSPIHRKVYNFNSTMFEVLDSVLYKKFTYDNHTEKLTIQVNKNEKNAVNDSSVNLKFMNNNMSTDADYDEYLTKFINFCNEELDRRMNDEQKNKHKKGNNPQLEKLSFDDFLFFNDLKKCKIKIWNDEDISFFLQNTFCVNNGFLYDPKKYHLCLLWKSIESFFIILHSNCVLQPC</sequence>
<dbReference type="EMBL" id="BDQF01000001">
    <property type="protein sequence ID" value="GAW78999.1"/>
    <property type="molecule type" value="Genomic_DNA"/>
</dbReference>
<accession>A0A1Y1J917</accession>
<feature type="domain" description="AAA+ ATPase" evidence="2">
    <location>
        <begin position="593"/>
        <end position="842"/>
    </location>
</feature>
<comment type="caution">
    <text evidence="3">The sequence shown here is derived from an EMBL/GenBank/DDBJ whole genome shotgun (WGS) entry which is preliminary data.</text>
</comment>
<dbReference type="Gene3D" id="3.40.50.300">
    <property type="entry name" value="P-loop containing nucleotide triphosphate hydrolases"/>
    <property type="match status" value="2"/>
</dbReference>
<feature type="compositionally biased region" description="Basic and acidic residues" evidence="1">
    <location>
        <begin position="305"/>
        <end position="325"/>
    </location>
</feature>
<feature type="compositionally biased region" description="Basic and acidic residues" evidence="1">
    <location>
        <begin position="174"/>
        <end position="192"/>
    </location>
</feature>
<dbReference type="OrthoDB" id="391872at2759"/>
<dbReference type="PROSITE" id="PS00674">
    <property type="entry name" value="AAA"/>
    <property type="match status" value="1"/>
</dbReference>
<dbReference type="GO" id="GO:0005524">
    <property type="term" value="F:ATP binding"/>
    <property type="evidence" value="ECO:0007669"/>
    <property type="project" value="InterPro"/>
</dbReference>
<dbReference type="GO" id="GO:0016887">
    <property type="term" value="F:ATP hydrolysis activity"/>
    <property type="evidence" value="ECO:0007669"/>
    <property type="project" value="InterPro"/>
</dbReference>
<dbReference type="InterPro" id="IPR027417">
    <property type="entry name" value="P-loop_NTPase"/>
</dbReference>
<dbReference type="InterPro" id="IPR003960">
    <property type="entry name" value="ATPase_AAA_CS"/>
</dbReference>
<evidence type="ECO:0000313" key="3">
    <source>
        <dbReference type="EMBL" id="GAW78999.1"/>
    </source>
</evidence>
<dbReference type="InterPro" id="IPR003959">
    <property type="entry name" value="ATPase_AAA_core"/>
</dbReference>
<reference evidence="4" key="1">
    <citation type="submission" date="2017-04" db="EMBL/GenBank/DDBJ databases">
        <title>Plasmodium gonderi genome.</title>
        <authorList>
            <person name="Arisue N."/>
            <person name="Honma H."/>
            <person name="Kawai S."/>
            <person name="Tougan T."/>
            <person name="Tanabe K."/>
            <person name="Horii T."/>
        </authorList>
    </citation>
    <scope>NUCLEOTIDE SEQUENCE [LARGE SCALE GENOMIC DNA]</scope>
    <source>
        <strain evidence="4">ATCC 30045</strain>
    </source>
</reference>
<dbReference type="GO" id="GO:0005739">
    <property type="term" value="C:mitochondrion"/>
    <property type="evidence" value="ECO:0007669"/>
    <property type="project" value="TreeGrafter"/>
</dbReference>
<dbReference type="InterPro" id="IPR003593">
    <property type="entry name" value="AAA+_ATPase"/>
</dbReference>
<feature type="region of interest" description="Disordered" evidence="1">
    <location>
        <begin position="169"/>
        <end position="325"/>
    </location>
</feature>
<evidence type="ECO:0000259" key="2">
    <source>
        <dbReference type="SMART" id="SM00382"/>
    </source>
</evidence>
<dbReference type="InterPro" id="IPR025662">
    <property type="entry name" value="Sigma_54_int_dom_ATP-bd_1"/>
</dbReference>
<feature type="compositionally biased region" description="Basic and acidic residues" evidence="1">
    <location>
        <begin position="201"/>
        <end position="256"/>
    </location>
</feature>
<dbReference type="Gene3D" id="1.10.8.60">
    <property type="match status" value="1"/>
</dbReference>
<dbReference type="PANTHER" id="PTHR23076:SF97">
    <property type="entry name" value="ATP-DEPENDENT ZINC METALLOPROTEASE YME1L1"/>
    <property type="match status" value="1"/>
</dbReference>
<dbReference type="Pfam" id="PF00004">
    <property type="entry name" value="AAA"/>
    <property type="match status" value="1"/>
</dbReference>
<dbReference type="RefSeq" id="XP_028541588.1">
    <property type="nucleotide sequence ID" value="XM_028685787.1"/>
</dbReference>
<dbReference type="PANTHER" id="PTHR23076">
    <property type="entry name" value="METALLOPROTEASE M41 FTSH"/>
    <property type="match status" value="1"/>
</dbReference>
<dbReference type="SMART" id="SM00382">
    <property type="entry name" value="AAA"/>
    <property type="match status" value="1"/>
</dbReference>
<dbReference type="GO" id="GO:0004176">
    <property type="term" value="F:ATP-dependent peptidase activity"/>
    <property type="evidence" value="ECO:0007669"/>
    <property type="project" value="TreeGrafter"/>
</dbReference>
<proteinExistence type="predicted"/>
<gene>
    <name evidence="3" type="ORF">PGO_011470</name>
</gene>
<evidence type="ECO:0000256" key="1">
    <source>
        <dbReference type="SAM" id="MobiDB-lite"/>
    </source>
</evidence>
<evidence type="ECO:0000313" key="4">
    <source>
        <dbReference type="Proteomes" id="UP000195521"/>
    </source>
</evidence>
<dbReference type="AlphaFoldDB" id="A0A1Y1J917"/>
<dbReference type="SUPFAM" id="SSF52540">
    <property type="entry name" value="P-loop containing nucleoside triphosphate hydrolases"/>
    <property type="match status" value="1"/>
</dbReference>
<protein>
    <submittedName>
        <fullName evidence="3">AAA family ATPase</fullName>
    </submittedName>
</protein>
<dbReference type="GeneID" id="39745697"/>
<dbReference type="PROSITE" id="PS00675">
    <property type="entry name" value="SIGMA54_INTERACT_1"/>
    <property type="match status" value="1"/>
</dbReference>
<dbReference type="GO" id="GO:0006508">
    <property type="term" value="P:proteolysis"/>
    <property type="evidence" value="ECO:0007669"/>
    <property type="project" value="TreeGrafter"/>
</dbReference>
<dbReference type="Proteomes" id="UP000195521">
    <property type="component" value="Unassembled WGS sequence"/>
</dbReference>
<feature type="compositionally biased region" description="Polar residues" evidence="1">
    <location>
        <begin position="63"/>
        <end position="79"/>
    </location>
</feature>